<feature type="region of interest" description="Disordered" evidence="1">
    <location>
        <begin position="99"/>
        <end position="204"/>
    </location>
</feature>
<name>A0A839PSV7_9MICO</name>
<gene>
    <name evidence="4" type="ORF">FHW14_000215</name>
</gene>
<keyword evidence="2" id="KW-0812">Transmembrane</keyword>
<evidence type="ECO:0000259" key="3">
    <source>
        <dbReference type="Pfam" id="PF10648"/>
    </source>
</evidence>
<feature type="compositionally biased region" description="Low complexity" evidence="1">
    <location>
        <begin position="138"/>
        <end position="181"/>
    </location>
</feature>
<keyword evidence="2" id="KW-0472">Membrane</keyword>
<feature type="compositionally biased region" description="Basic and acidic residues" evidence="1">
    <location>
        <begin position="17"/>
        <end position="28"/>
    </location>
</feature>
<keyword evidence="2" id="KW-1133">Transmembrane helix</keyword>
<evidence type="ECO:0000256" key="1">
    <source>
        <dbReference type="SAM" id="MobiDB-lite"/>
    </source>
</evidence>
<feature type="transmembrane region" description="Helical" evidence="2">
    <location>
        <begin position="76"/>
        <end position="96"/>
    </location>
</feature>
<proteinExistence type="predicted"/>
<feature type="domain" description="Bacterial spore germination immunoglobulin-like" evidence="3">
    <location>
        <begin position="349"/>
        <end position="433"/>
    </location>
</feature>
<evidence type="ECO:0000313" key="4">
    <source>
        <dbReference type="EMBL" id="MBB2985075.1"/>
    </source>
</evidence>
<dbReference type="EMBL" id="JACHVT010000001">
    <property type="protein sequence ID" value="MBB2985075.1"/>
    <property type="molecule type" value="Genomic_DNA"/>
</dbReference>
<accession>A0A839PSV7</accession>
<organism evidence="4 5">
    <name type="scientific">Terracoccus luteus</name>
    <dbReference type="NCBI Taxonomy" id="53356"/>
    <lineage>
        <taxon>Bacteria</taxon>
        <taxon>Bacillati</taxon>
        <taxon>Actinomycetota</taxon>
        <taxon>Actinomycetes</taxon>
        <taxon>Micrococcales</taxon>
        <taxon>Intrasporangiaceae</taxon>
        <taxon>Terracoccus</taxon>
    </lineage>
</organism>
<dbReference type="AlphaFoldDB" id="A0A839PSV7"/>
<dbReference type="Proteomes" id="UP000590811">
    <property type="component" value="Unassembled WGS sequence"/>
</dbReference>
<protein>
    <submittedName>
        <fullName evidence="4">Negative regulator of sigma E activity</fullName>
    </submittedName>
</protein>
<evidence type="ECO:0000256" key="2">
    <source>
        <dbReference type="SAM" id="Phobius"/>
    </source>
</evidence>
<feature type="region of interest" description="Disordered" evidence="1">
    <location>
        <begin position="1"/>
        <end position="28"/>
    </location>
</feature>
<dbReference type="Pfam" id="PF10648">
    <property type="entry name" value="Gmad2"/>
    <property type="match status" value="1"/>
</dbReference>
<reference evidence="4 5" key="1">
    <citation type="submission" date="2020-08" db="EMBL/GenBank/DDBJ databases">
        <title>Genomic Encyclopedia of Type Strains, Phase IV (KMG-V): Genome sequencing to study the core and pangenomes of soil and plant-associated prokaryotes.</title>
        <authorList>
            <person name="Whitman W."/>
        </authorList>
    </citation>
    <scope>NUCLEOTIDE SEQUENCE [LARGE SCALE GENOMIC DNA]</scope>
    <source>
        <strain evidence="4 5">B3ACCR2</strain>
    </source>
</reference>
<comment type="caution">
    <text evidence="4">The sequence shown here is derived from an EMBL/GenBank/DDBJ whole genome shotgun (WGS) entry which is preliminary data.</text>
</comment>
<sequence length="445" mass="44166">MTTDDRHGPRGAGDPRGSGDDERPLDEARELREVAARLRAVLDDEAGTVTPSNRLSAVLAAAHEVPAAAARQRRRWAPAAAAAAALVVVAGGVALASRPGAPPVSADGTVTATPAAPLTLPSTPAEPSTTTGLPTSIPTRTAPPAVVPTTASHTTSTSTRVVQVPAPPATTASAPSTTTSTSPPPSPTTPAAPTTDAPPSTSPDLPVYVAGPVVDGSSRLVLFRTWAPTDLPRGDVARRVQAALGLALGAPAKGTPWVSLSPGTTVESATVADSGITVTLAAPLDGGSDAATALAVQQLVFTAQAAAGKPSPVTLDVADGSTDVAPGVAAGSTLQRPDATTAATLLSAVWVDQPSGGETVSAGKPLEVTGTASTYEATVVWQVLRGTTVVEKGSATADAAAPRRGSFTFTTAAPLPAGSYTVRVLAESAADGSVVAEQRVPVVVR</sequence>
<evidence type="ECO:0000313" key="5">
    <source>
        <dbReference type="Proteomes" id="UP000590811"/>
    </source>
</evidence>
<dbReference type="InterPro" id="IPR018911">
    <property type="entry name" value="Gmad2_Ig-like_dom"/>
</dbReference>
<dbReference type="RefSeq" id="WP_184507224.1">
    <property type="nucleotide sequence ID" value="NZ_JACHVT010000001.1"/>
</dbReference>
<feature type="compositionally biased region" description="Low complexity" evidence="1">
    <location>
        <begin position="191"/>
        <end position="203"/>
    </location>
</feature>
<feature type="compositionally biased region" description="Low complexity" evidence="1">
    <location>
        <begin position="111"/>
        <end position="131"/>
    </location>
</feature>